<sequence length="134" mass="15001">MVDVIEVILIATSLLSFITTLVLFGCYKLKKSNSSHDSDPTVSVFLPFYNENEEHLVCALSKLNKQTYSRKIQIIVIDDGSTNDVIVGVKEWIANTEVNHDFQIVERETNGGRKGFALDHVLELGIAKGRCTSW</sequence>
<dbReference type="EMBL" id="JAUFQY010000001">
    <property type="protein sequence ID" value="MDN3699937.1"/>
    <property type="molecule type" value="Genomic_DNA"/>
</dbReference>
<feature type="domain" description="Glycosyltransferase 2-like" evidence="2">
    <location>
        <begin position="43"/>
        <end position="121"/>
    </location>
</feature>
<keyword evidence="1" id="KW-0812">Transmembrane</keyword>
<dbReference type="SUPFAM" id="SSF53448">
    <property type="entry name" value="Nucleotide-diphospho-sugar transferases"/>
    <property type="match status" value="1"/>
</dbReference>
<evidence type="ECO:0000256" key="1">
    <source>
        <dbReference type="SAM" id="Phobius"/>
    </source>
</evidence>
<comment type="caution">
    <text evidence="3">The sequence shown here is derived from an EMBL/GenBank/DDBJ whole genome shotgun (WGS) entry which is preliminary data.</text>
</comment>
<dbReference type="InterPro" id="IPR029044">
    <property type="entry name" value="Nucleotide-diphossugar_trans"/>
</dbReference>
<dbReference type="Proteomes" id="UP001223712">
    <property type="component" value="Unassembled WGS sequence"/>
</dbReference>
<evidence type="ECO:0000313" key="3">
    <source>
        <dbReference type="EMBL" id="MDN3699937.1"/>
    </source>
</evidence>
<keyword evidence="1" id="KW-1133">Transmembrane helix</keyword>
<keyword evidence="4" id="KW-1185">Reference proteome</keyword>
<proteinExistence type="predicted"/>
<keyword evidence="1" id="KW-0472">Membrane</keyword>
<dbReference type="InterPro" id="IPR001173">
    <property type="entry name" value="Glyco_trans_2-like"/>
</dbReference>
<organism evidence="3 4">
    <name type="scientific">Vibrio artabrorum</name>
    <dbReference type="NCBI Taxonomy" id="446374"/>
    <lineage>
        <taxon>Bacteria</taxon>
        <taxon>Pseudomonadati</taxon>
        <taxon>Pseudomonadota</taxon>
        <taxon>Gammaproteobacteria</taxon>
        <taxon>Vibrionales</taxon>
        <taxon>Vibrionaceae</taxon>
        <taxon>Vibrio</taxon>
    </lineage>
</organism>
<accession>A0ABT8CDZ7</accession>
<protein>
    <submittedName>
        <fullName evidence="3">Glycosyltransferase</fullName>
    </submittedName>
</protein>
<dbReference type="RefSeq" id="WP_290334672.1">
    <property type="nucleotide sequence ID" value="NZ_JAUFQY010000001.1"/>
</dbReference>
<evidence type="ECO:0000313" key="4">
    <source>
        <dbReference type="Proteomes" id="UP001223712"/>
    </source>
</evidence>
<dbReference type="Pfam" id="PF00535">
    <property type="entry name" value="Glycos_transf_2"/>
    <property type="match status" value="1"/>
</dbReference>
<reference evidence="4" key="1">
    <citation type="journal article" date="2019" name="Int. J. Syst. Evol. Microbiol.">
        <title>The Global Catalogue of Microorganisms (GCM) 10K type strain sequencing project: providing services to taxonomists for standard genome sequencing and annotation.</title>
        <authorList>
            <consortium name="The Broad Institute Genomics Platform"/>
            <consortium name="The Broad Institute Genome Sequencing Center for Infectious Disease"/>
            <person name="Wu L."/>
            <person name="Ma J."/>
        </authorList>
    </citation>
    <scope>NUCLEOTIDE SEQUENCE [LARGE SCALE GENOMIC DNA]</scope>
    <source>
        <strain evidence="4">CECT 7226</strain>
    </source>
</reference>
<evidence type="ECO:0000259" key="2">
    <source>
        <dbReference type="Pfam" id="PF00535"/>
    </source>
</evidence>
<name>A0ABT8CDZ7_9VIBR</name>
<feature type="transmembrane region" description="Helical" evidence="1">
    <location>
        <begin position="6"/>
        <end position="27"/>
    </location>
</feature>
<dbReference type="Gene3D" id="3.90.550.10">
    <property type="entry name" value="Spore Coat Polysaccharide Biosynthesis Protein SpsA, Chain A"/>
    <property type="match status" value="1"/>
</dbReference>
<gene>
    <name evidence="3" type="ORF">QWY96_01560</name>
</gene>